<evidence type="ECO:0000256" key="1">
    <source>
        <dbReference type="ARBA" id="ARBA00004370"/>
    </source>
</evidence>
<dbReference type="PANTHER" id="PTHR45974">
    <property type="entry name" value="RECEPTOR-LIKE PROTEIN 55"/>
    <property type="match status" value="1"/>
</dbReference>
<dbReference type="Pfam" id="PF07714">
    <property type="entry name" value="PK_Tyr_Ser-Thr"/>
    <property type="match status" value="1"/>
</dbReference>
<dbReference type="PhylomeDB" id="K4D128"/>
<proteinExistence type="predicted"/>
<dbReference type="OMA" id="REENCEM"/>
<organism evidence="7">
    <name type="scientific">Solanum lycopersicum</name>
    <name type="common">Tomato</name>
    <name type="synonym">Lycopersicon esculentum</name>
    <dbReference type="NCBI Taxonomy" id="4081"/>
    <lineage>
        <taxon>Eukaryota</taxon>
        <taxon>Viridiplantae</taxon>
        <taxon>Streptophyta</taxon>
        <taxon>Embryophyta</taxon>
        <taxon>Tracheophyta</taxon>
        <taxon>Spermatophyta</taxon>
        <taxon>Magnoliopsida</taxon>
        <taxon>eudicotyledons</taxon>
        <taxon>Gunneridae</taxon>
        <taxon>Pentapetalae</taxon>
        <taxon>asterids</taxon>
        <taxon>lamiids</taxon>
        <taxon>Solanales</taxon>
        <taxon>Solanaceae</taxon>
        <taxon>Solanoideae</taxon>
        <taxon>Solaneae</taxon>
        <taxon>Solanum</taxon>
        <taxon>Solanum subgen. Lycopersicon</taxon>
    </lineage>
</organism>
<dbReference type="InterPro" id="IPR000719">
    <property type="entry name" value="Prot_kinase_dom"/>
</dbReference>
<comment type="subcellular location">
    <subcellularLocation>
        <location evidence="1">Membrane</location>
    </subcellularLocation>
</comment>
<name>K4D128_SOLLC</name>
<keyword evidence="3" id="KW-0677">Repeat</keyword>
<dbReference type="InParanoid" id="K4D128"/>
<dbReference type="Gene3D" id="3.30.200.20">
    <property type="entry name" value="Phosphorylase Kinase, domain 1"/>
    <property type="match status" value="1"/>
</dbReference>
<dbReference type="SUPFAM" id="SSF56112">
    <property type="entry name" value="Protein kinase-like (PK-like)"/>
    <property type="match status" value="1"/>
</dbReference>
<protein>
    <recommendedName>
        <fullName evidence="6">Protein kinase domain-containing protein</fullName>
    </recommendedName>
</protein>
<sequence length="165" mass="18351">MVRSTKAILVEGTTVAIKHAQQDSLQGEKEFYTEIELLSRLHHRNQVSLVGYCNEGIEQILVYEFMLNGSLHDLLSARYKEHMSLGTGLYIALGAVTGILYHHTEVDPPMIHCDIKANNILLESKFTAKVFDFGISRFAPLPDVETSGNVSTVVKGIPVRLYSSC</sequence>
<dbReference type="GO" id="GO:0016020">
    <property type="term" value="C:membrane"/>
    <property type="evidence" value="ECO:0007669"/>
    <property type="project" value="UniProtKB-SubCell"/>
</dbReference>
<evidence type="ECO:0000259" key="6">
    <source>
        <dbReference type="PROSITE" id="PS50011"/>
    </source>
</evidence>
<reference evidence="7" key="1">
    <citation type="journal article" date="2012" name="Nature">
        <title>The tomato genome sequence provides insights into fleshy fruit evolution.</title>
        <authorList>
            <consortium name="Tomato Genome Consortium"/>
        </authorList>
    </citation>
    <scope>NUCLEOTIDE SEQUENCE [LARGE SCALE GENOMIC DNA]</scope>
    <source>
        <strain evidence="7">cv. Heinz 1706</strain>
    </source>
</reference>
<accession>K4D128</accession>
<dbReference type="InterPro" id="IPR011009">
    <property type="entry name" value="Kinase-like_dom_sf"/>
</dbReference>
<dbReference type="InterPro" id="IPR008271">
    <property type="entry name" value="Ser/Thr_kinase_AS"/>
</dbReference>
<dbReference type="Gene3D" id="1.10.510.10">
    <property type="entry name" value="Transferase(Phosphotransferase) domain 1"/>
    <property type="match status" value="1"/>
</dbReference>
<dbReference type="PANTHER" id="PTHR45974:SF23">
    <property type="entry name" value="PROTEIN KINASE DOMAIN-CONTAINING PROTEIN"/>
    <property type="match status" value="1"/>
</dbReference>
<dbReference type="PROSITE" id="PS00108">
    <property type="entry name" value="PROTEIN_KINASE_ST"/>
    <property type="match status" value="1"/>
</dbReference>
<dbReference type="HOGENOM" id="CLU_000288_21_7_1"/>
<evidence type="ECO:0000313" key="8">
    <source>
        <dbReference type="Proteomes" id="UP000004994"/>
    </source>
</evidence>
<evidence type="ECO:0000256" key="3">
    <source>
        <dbReference type="ARBA" id="ARBA00022737"/>
    </source>
</evidence>
<dbReference type="SMART" id="SM00220">
    <property type="entry name" value="S_TKc"/>
    <property type="match status" value="1"/>
</dbReference>
<feature type="domain" description="Protein kinase" evidence="6">
    <location>
        <begin position="1"/>
        <end position="165"/>
    </location>
</feature>
<dbReference type="Proteomes" id="UP000004994">
    <property type="component" value="Chromosome 10"/>
</dbReference>
<evidence type="ECO:0000256" key="5">
    <source>
        <dbReference type="ARBA" id="ARBA00023180"/>
    </source>
</evidence>
<dbReference type="PROSITE" id="PS50011">
    <property type="entry name" value="PROTEIN_KINASE_DOM"/>
    <property type="match status" value="1"/>
</dbReference>
<evidence type="ECO:0000256" key="4">
    <source>
        <dbReference type="ARBA" id="ARBA00023136"/>
    </source>
</evidence>
<dbReference type="GO" id="GO:0005524">
    <property type="term" value="F:ATP binding"/>
    <property type="evidence" value="ECO:0007669"/>
    <property type="project" value="InterPro"/>
</dbReference>
<keyword evidence="2" id="KW-0732">Signal</keyword>
<keyword evidence="5" id="KW-0325">Glycoprotein</keyword>
<dbReference type="InterPro" id="IPR001245">
    <property type="entry name" value="Ser-Thr/Tyr_kinase_cat_dom"/>
</dbReference>
<dbReference type="PaxDb" id="4081-Solyc10g054300.1.1"/>
<keyword evidence="8" id="KW-1185">Reference proteome</keyword>
<reference evidence="7" key="2">
    <citation type="submission" date="2015-06" db="UniProtKB">
        <authorList>
            <consortium name="EnsemblPlants"/>
        </authorList>
    </citation>
    <scope>IDENTIFICATION</scope>
    <source>
        <strain evidence="7">cv. Heinz 1706</strain>
    </source>
</reference>
<dbReference type="Gramene" id="Solyc10g054300.1.1">
    <property type="protein sequence ID" value="Solyc10g054300.1.1"/>
    <property type="gene ID" value="Solyc10g054300.1"/>
</dbReference>
<evidence type="ECO:0000313" key="7">
    <source>
        <dbReference type="EnsemblPlants" id="Solyc10g054300.1.1"/>
    </source>
</evidence>
<dbReference type="eggNOG" id="ENOG502QTAM">
    <property type="taxonomic scope" value="Eukaryota"/>
</dbReference>
<dbReference type="AlphaFoldDB" id="K4D128"/>
<keyword evidence="4" id="KW-0472">Membrane</keyword>
<dbReference type="EnsemblPlants" id="Solyc10g054300.1.1">
    <property type="protein sequence ID" value="Solyc10g054300.1.1"/>
    <property type="gene ID" value="Solyc10g054300.1"/>
</dbReference>
<evidence type="ECO:0000256" key="2">
    <source>
        <dbReference type="ARBA" id="ARBA00022729"/>
    </source>
</evidence>
<dbReference type="GO" id="GO:0004672">
    <property type="term" value="F:protein kinase activity"/>
    <property type="evidence" value="ECO:0007669"/>
    <property type="project" value="InterPro"/>
</dbReference>